<proteinExistence type="predicted"/>
<dbReference type="Pfam" id="PF08310">
    <property type="entry name" value="LGFP"/>
    <property type="match status" value="3"/>
</dbReference>
<dbReference type="Proteomes" id="UP000825228">
    <property type="component" value="Unassembled WGS sequence"/>
</dbReference>
<gene>
    <name evidence="1" type="ORF">HQ603_04795</name>
</gene>
<reference evidence="1 2" key="1">
    <citation type="submission" date="2020-06" db="EMBL/GenBank/DDBJ databases">
        <title>Taxonomy, biology and ecology of Rhodococcus bacteria occurring in California pistachio and other woody hosts as revealed by genome sequence analyses.</title>
        <authorList>
            <person name="Gai Y."/>
            <person name="Riely B."/>
        </authorList>
    </citation>
    <scope>NUCLEOTIDE SEQUENCE [LARGE SCALE GENOMIC DNA]</scope>
    <source>
        <strain evidence="1 2">BP-281</strain>
    </source>
</reference>
<keyword evidence="2" id="KW-1185">Reference proteome</keyword>
<organism evidence="1 2">
    <name type="scientific">Rhodococcoides corynebacterioides</name>
    <dbReference type="NCBI Taxonomy" id="53972"/>
    <lineage>
        <taxon>Bacteria</taxon>
        <taxon>Bacillati</taxon>
        <taxon>Actinomycetota</taxon>
        <taxon>Actinomycetes</taxon>
        <taxon>Mycobacteriales</taxon>
        <taxon>Nocardiaceae</taxon>
        <taxon>Rhodococcoides</taxon>
    </lineage>
</organism>
<evidence type="ECO:0000313" key="1">
    <source>
        <dbReference type="EMBL" id="MBY6366068.1"/>
    </source>
</evidence>
<dbReference type="EMBL" id="JABUBU010000002">
    <property type="protein sequence ID" value="MBY6366068.1"/>
    <property type="molecule type" value="Genomic_DNA"/>
</dbReference>
<protein>
    <recommendedName>
        <fullName evidence="3">LGFP repeat-containing protein</fullName>
    </recommendedName>
</protein>
<sequence length="426" mass="47484">MRSDREEWPEGYTKEQADEAEIGEARLLAKQRTSRAAVTCQRYWPAPHDVCGAIRDKYNSLGGTFSFLLLPTSGNIINPGNTGERVTFMNGPIYWSAAGGAHPVVNSFLNRWGILGYEGSYLKYPTTDEIVLPDGGRRQEFQDGAIYVAFQNAIGSAIQNGPLRDKYNSVGGLTPGSSFLGYLTGDHIRTLPDGLGQMARFQNGVIYWHPVHGAHSITGLQLAMWQFRGYENGHYGYPQDDGQIIDGKPTQLFHKQQMMIFETFEVDAAGGNGGGPVPGTTRTSFTFQQGGTTSRSAFDPLMRVDGQVNFWADGNPFAWGIKYTEETYQHGIAGGATPTTCDGELYRDGVKTGTVYHKKSELGALDYPFHSHVDNNPKNDKWNRLKLMCWWYRTSHQTVETITYLDFRLLSQDYPTPQGRIAERSE</sequence>
<comment type="caution">
    <text evidence="1">The sequence shown here is derived from an EMBL/GenBank/DDBJ whole genome shotgun (WGS) entry which is preliminary data.</text>
</comment>
<evidence type="ECO:0000313" key="2">
    <source>
        <dbReference type="Proteomes" id="UP000825228"/>
    </source>
</evidence>
<accession>A0ABS7P105</accession>
<name>A0ABS7P105_9NOCA</name>
<dbReference type="InterPro" id="IPR013207">
    <property type="entry name" value="LGFP"/>
</dbReference>
<evidence type="ECO:0008006" key="3">
    <source>
        <dbReference type="Google" id="ProtNLM"/>
    </source>
</evidence>